<evidence type="ECO:0000313" key="1">
    <source>
        <dbReference type="EMBL" id="BAK33405.1"/>
    </source>
</evidence>
<dbReference type="HOGENOM" id="CLU_2554483_0_0_11"/>
<dbReference type="SUPFAM" id="SSF49464">
    <property type="entry name" value="Carboxypeptidase regulatory domain-like"/>
    <property type="match status" value="1"/>
</dbReference>
<evidence type="ECO:0008006" key="3">
    <source>
        <dbReference type="Google" id="ProtNLM"/>
    </source>
</evidence>
<dbReference type="Proteomes" id="UP000007947">
    <property type="component" value="Chromosome"/>
</dbReference>
<reference evidence="1 2" key="1">
    <citation type="submission" date="2011-05" db="EMBL/GenBank/DDBJ databases">
        <title>Whole genome sequence of Microlunatus phosphovorus NM-1.</title>
        <authorList>
            <person name="Hosoyama A."/>
            <person name="Sasaki K."/>
            <person name="Harada T."/>
            <person name="Igarashi R."/>
            <person name="Kawakoshi A."/>
            <person name="Sasagawa M."/>
            <person name="Fukada J."/>
            <person name="Nakamura S."/>
            <person name="Katano Y."/>
            <person name="Hanada S."/>
            <person name="Kamagata Y."/>
            <person name="Nakamura N."/>
            <person name="Yamazaki S."/>
            <person name="Fujita N."/>
        </authorList>
    </citation>
    <scope>NUCLEOTIDE SEQUENCE [LARGE SCALE GENOMIC DNA]</scope>
    <source>
        <strain evidence="2">ATCC 700054 / DSM 10555 / JCM 9379 / NBRC 101784 / NCIMB 13414 / VKM Ac-1990 / NM-1</strain>
    </source>
</reference>
<protein>
    <recommendedName>
        <fullName evidence="3">Carboxypeptidase regulatory-like domain-containing protein</fullName>
    </recommendedName>
</protein>
<dbReference type="KEGG" id="mph:MLP_03910"/>
<keyword evidence="2" id="KW-1185">Reference proteome</keyword>
<accession>F5XJ79</accession>
<sequence>MIIQGVVADPSGQPVPGAVVMVAAAPVPVPDIAALTDATGRFSIMVSAPGTYRLLIRGANAMTETTVSVHTEAVEVRAELPG</sequence>
<dbReference type="RefSeq" id="WP_013861294.1">
    <property type="nucleotide sequence ID" value="NC_015635.1"/>
</dbReference>
<organism evidence="1 2">
    <name type="scientific">Microlunatus phosphovorus (strain ATCC 700054 / DSM 10555 / JCM 9379 / NBRC 101784 / NCIMB 13414 / VKM Ac-1990 / NM-1)</name>
    <dbReference type="NCBI Taxonomy" id="1032480"/>
    <lineage>
        <taxon>Bacteria</taxon>
        <taxon>Bacillati</taxon>
        <taxon>Actinomycetota</taxon>
        <taxon>Actinomycetes</taxon>
        <taxon>Propionibacteriales</taxon>
        <taxon>Propionibacteriaceae</taxon>
        <taxon>Microlunatus</taxon>
    </lineage>
</organism>
<proteinExistence type="predicted"/>
<dbReference type="Pfam" id="PF13620">
    <property type="entry name" value="CarboxypepD_reg"/>
    <property type="match status" value="1"/>
</dbReference>
<name>F5XJ79_MICPN</name>
<gene>
    <name evidence="1" type="ordered locus">MLP_03910</name>
</gene>
<evidence type="ECO:0000313" key="2">
    <source>
        <dbReference type="Proteomes" id="UP000007947"/>
    </source>
</evidence>
<dbReference type="EMBL" id="AP012204">
    <property type="protein sequence ID" value="BAK33405.1"/>
    <property type="molecule type" value="Genomic_DNA"/>
</dbReference>
<dbReference type="AlphaFoldDB" id="F5XJ79"/>
<dbReference type="Gene3D" id="2.60.40.1120">
    <property type="entry name" value="Carboxypeptidase-like, regulatory domain"/>
    <property type="match status" value="1"/>
</dbReference>
<dbReference type="InterPro" id="IPR008969">
    <property type="entry name" value="CarboxyPept-like_regulatory"/>
</dbReference>